<dbReference type="EMBL" id="WEGH01000002">
    <property type="protein sequence ID" value="MQY06148.1"/>
    <property type="molecule type" value="Genomic_DNA"/>
</dbReference>
<sequence>MRFDHDVNHHDLLGAAIRNNASWCAAVCRSHGFPGVLTARLWWNPHHDLELYPQAITLTPDVSASEVAAGHRPAAVKDSFARLDLGPYGLSVLFEAEWIAHTTPALPPLSSDLRWDRVTDAGGLDRWESAWAPGGRGRGPLFRPELLADARCAVLAGHRDGRLVAGVIAYSADGVVGISNLFGTGLPAESLWAGALHAAGRLAPGRPIVGYESGTDLAAAEQAGCRPLGALRVWTA</sequence>
<proteinExistence type="predicted"/>
<evidence type="ECO:0000313" key="1">
    <source>
        <dbReference type="EMBL" id="MQY06148.1"/>
    </source>
</evidence>
<name>A0A7K0BY87_9ACTN</name>
<protein>
    <submittedName>
        <fullName evidence="1">Uncharacterized protein</fullName>
    </submittedName>
</protein>
<gene>
    <name evidence="1" type="ORF">ACRB68_42290</name>
</gene>
<organism evidence="1 2">
    <name type="scientific">Actinomadura macrotermitis</name>
    <dbReference type="NCBI Taxonomy" id="2585200"/>
    <lineage>
        <taxon>Bacteria</taxon>
        <taxon>Bacillati</taxon>
        <taxon>Actinomycetota</taxon>
        <taxon>Actinomycetes</taxon>
        <taxon>Streptosporangiales</taxon>
        <taxon>Thermomonosporaceae</taxon>
        <taxon>Actinomadura</taxon>
    </lineage>
</organism>
<dbReference type="OrthoDB" id="153065at2"/>
<dbReference type="AlphaFoldDB" id="A0A7K0BY87"/>
<accession>A0A7K0BY87</accession>
<reference evidence="1 2" key="1">
    <citation type="submission" date="2019-10" db="EMBL/GenBank/DDBJ databases">
        <title>Actinomadura rubteroloni sp. nov. and Actinomadura macrotermitis sp. nov., isolated from the gut of fungus growing-termite Macrotermes natalensis.</title>
        <authorList>
            <person name="Benndorf R."/>
            <person name="Martin K."/>
            <person name="Kuefner M."/>
            <person name="De Beer W."/>
            <person name="Kaster A.-K."/>
            <person name="Vollmers J."/>
            <person name="Poulsen M."/>
            <person name="Beemelmanns C."/>
        </authorList>
    </citation>
    <scope>NUCLEOTIDE SEQUENCE [LARGE SCALE GENOMIC DNA]</scope>
    <source>
        <strain evidence="1 2">RB68</strain>
    </source>
</reference>
<evidence type="ECO:0000313" key="2">
    <source>
        <dbReference type="Proteomes" id="UP000487268"/>
    </source>
</evidence>
<keyword evidence="2" id="KW-1185">Reference proteome</keyword>
<dbReference type="Proteomes" id="UP000487268">
    <property type="component" value="Unassembled WGS sequence"/>
</dbReference>
<comment type="caution">
    <text evidence="1">The sequence shown here is derived from an EMBL/GenBank/DDBJ whole genome shotgun (WGS) entry which is preliminary data.</text>
</comment>